<feature type="transmembrane region" description="Helical" evidence="6">
    <location>
        <begin position="93"/>
        <end position="112"/>
    </location>
</feature>
<feature type="transmembrane region" description="Helical" evidence="6">
    <location>
        <begin position="386"/>
        <end position="407"/>
    </location>
</feature>
<evidence type="ECO:0000259" key="7">
    <source>
        <dbReference type="PROSITE" id="PS50850"/>
    </source>
</evidence>
<feature type="transmembrane region" description="Helical" evidence="6">
    <location>
        <begin position="207"/>
        <end position="230"/>
    </location>
</feature>
<feature type="transmembrane region" description="Helical" evidence="6">
    <location>
        <begin position="321"/>
        <end position="345"/>
    </location>
</feature>
<dbReference type="Gene3D" id="1.20.1250.20">
    <property type="entry name" value="MFS general substrate transporter like domains"/>
    <property type="match status" value="2"/>
</dbReference>
<protein>
    <recommendedName>
        <fullName evidence="7">Major facilitator superfamily (MFS) profile domain-containing protein</fullName>
    </recommendedName>
</protein>
<feature type="transmembrane region" description="Helical" evidence="6">
    <location>
        <begin position="357"/>
        <end position="379"/>
    </location>
</feature>
<comment type="caution">
    <text evidence="8">The sequence shown here is derived from an EMBL/GenBank/DDBJ whole genome shotgun (WGS) entry which is preliminary data.</text>
</comment>
<dbReference type="SUPFAM" id="SSF103473">
    <property type="entry name" value="MFS general substrate transporter"/>
    <property type="match status" value="2"/>
</dbReference>
<feature type="transmembrane region" description="Helical" evidence="6">
    <location>
        <begin position="445"/>
        <end position="469"/>
    </location>
</feature>
<dbReference type="InterPro" id="IPR005829">
    <property type="entry name" value="Sugar_transporter_CS"/>
</dbReference>
<feature type="transmembrane region" description="Helical" evidence="6">
    <location>
        <begin position="181"/>
        <end position="201"/>
    </location>
</feature>
<accession>A0ABR3YW51</accession>
<proteinExistence type="predicted"/>
<organism evidence="8 9">
    <name type="scientific">Sporothrix stenoceras</name>
    <dbReference type="NCBI Taxonomy" id="5173"/>
    <lineage>
        <taxon>Eukaryota</taxon>
        <taxon>Fungi</taxon>
        <taxon>Dikarya</taxon>
        <taxon>Ascomycota</taxon>
        <taxon>Pezizomycotina</taxon>
        <taxon>Sordariomycetes</taxon>
        <taxon>Sordariomycetidae</taxon>
        <taxon>Ophiostomatales</taxon>
        <taxon>Ophiostomataceae</taxon>
        <taxon>Sporothrix</taxon>
    </lineage>
</organism>
<dbReference type="PROSITE" id="PS50850">
    <property type="entry name" value="MFS"/>
    <property type="match status" value="1"/>
</dbReference>
<evidence type="ECO:0000313" key="8">
    <source>
        <dbReference type="EMBL" id="KAL1892121.1"/>
    </source>
</evidence>
<dbReference type="Proteomes" id="UP001583186">
    <property type="component" value="Unassembled WGS sequence"/>
</dbReference>
<dbReference type="PROSITE" id="PS00216">
    <property type="entry name" value="SUGAR_TRANSPORT_1"/>
    <property type="match status" value="1"/>
</dbReference>
<evidence type="ECO:0000256" key="2">
    <source>
        <dbReference type="ARBA" id="ARBA00022448"/>
    </source>
</evidence>
<feature type="transmembrane region" description="Helical" evidence="6">
    <location>
        <begin position="56"/>
        <end position="81"/>
    </location>
</feature>
<reference evidence="8 9" key="1">
    <citation type="journal article" date="2024" name="IMA Fungus">
        <title>IMA Genome - F19 : A genome assembly and annotation guide to empower mycologists, including annotated draft genome sequences of Ceratocystis pirilliformis, Diaporthe australafricana, Fusarium ophioides, Paecilomyces lecythidis, and Sporothrix stenoceras.</title>
        <authorList>
            <person name="Aylward J."/>
            <person name="Wilson A.M."/>
            <person name="Visagie C.M."/>
            <person name="Spraker J."/>
            <person name="Barnes I."/>
            <person name="Buitendag C."/>
            <person name="Ceriani C."/>
            <person name="Del Mar Angel L."/>
            <person name="du Plessis D."/>
            <person name="Fuchs T."/>
            <person name="Gasser K."/>
            <person name="Kramer D."/>
            <person name="Li W."/>
            <person name="Munsamy K."/>
            <person name="Piso A."/>
            <person name="Price J.L."/>
            <person name="Sonnekus B."/>
            <person name="Thomas C."/>
            <person name="van der Nest A."/>
            <person name="van Dijk A."/>
            <person name="van Heerden A."/>
            <person name="van Vuuren N."/>
            <person name="Yilmaz N."/>
            <person name="Duong T.A."/>
            <person name="van der Merwe N.A."/>
            <person name="Wingfield M.J."/>
            <person name="Wingfield B.D."/>
        </authorList>
    </citation>
    <scope>NUCLEOTIDE SEQUENCE [LARGE SCALE GENOMIC DNA]</scope>
    <source>
        <strain evidence="8 9">CMW 5346</strain>
    </source>
</reference>
<feature type="transmembrane region" description="Helical" evidence="6">
    <location>
        <begin position="545"/>
        <end position="563"/>
    </location>
</feature>
<dbReference type="PANTHER" id="PTHR23501:SF109">
    <property type="entry name" value="MAJOR FACILITATOR SUPERFAMILY (MFS) PROFILE DOMAIN-CONTAINING PROTEIN-RELATED"/>
    <property type="match status" value="1"/>
</dbReference>
<dbReference type="InterPro" id="IPR010573">
    <property type="entry name" value="MFS_Str1/Tri12-like"/>
</dbReference>
<feature type="domain" description="Major facilitator superfamily (MFS) profile" evidence="7">
    <location>
        <begin position="57"/>
        <end position="568"/>
    </location>
</feature>
<comment type="subcellular location">
    <subcellularLocation>
        <location evidence="1">Membrane</location>
        <topology evidence="1">Multi-pass membrane protein</topology>
    </subcellularLocation>
</comment>
<dbReference type="Pfam" id="PF06609">
    <property type="entry name" value="TRI12"/>
    <property type="match status" value="1"/>
</dbReference>
<keyword evidence="3 6" id="KW-0812">Transmembrane</keyword>
<evidence type="ECO:0000256" key="1">
    <source>
        <dbReference type="ARBA" id="ARBA00004141"/>
    </source>
</evidence>
<gene>
    <name evidence="8" type="ORF">Sste5346_007276</name>
</gene>
<dbReference type="PANTHER" id="PTHR23501">
    <property type="entry name" value="MAJOR FACILITATOR SUPERFAMILY"/>
    <property type="match status" value="1"/>
</dbReference>
<feature type="transmembrane region" description="Helical" evidence="6">
    <location>
        <begin position="283"/>
        <end position="300"/>
    </location>
</feature>
<feature type="transmembrane region" description="Helical" evidence="6">
    <location>
        <begin position="250"/>
        <end position="271"/>
    </location>
</feature>
<keyword evidence="4 6" id="KW-1133">Transmembrane helix</keyword>
<evidence type="ECO:0000313" key="9">
    <source>
        <dbReference type="Proteomes" id="UP001583186"/>
    </source>
</evidence>
<evidence type="ECO:0000256" key="3">
    <source>
        <dbReference type="ARBA" id="ARBA00022692"/>
    </source>
</evidence>
<dbReference type="InterPro" id="IPR036259">
    <property type="entry name" value="MFS_trans_sf"/>
</dbReference>
<keyword evidence="5 6" id="KW-0472">Membrane</keyword>
<evidence type="ECO:0000256" key="5">
    <source>
        <dbReference type="ARBA" id="ARBA00023136"/>
    </source>
</evidence>
<evidence type="ECO:0000256" key="4">
    <source>
        <dbReference type="ARBA" id="ARBA00022989"/>
    </source>
</evidence>
<dbReference type="EMBL" id="JAWCUI010000047">
    <property type="protein sequence ID" value="KAL1892121.1"/>
    <property type="molecule type" value="Genomic_DNA"/>
</dbReference>
<sequence>MENTHTTTSEHSNKDAAVGMEEVEHAVTLPSNNEAEKAVVEDNEAIHRPRLSDIRFILVLVGFGMAFIGSQFQPLIFAAIIPEIAASLNAHSLLVWFFCTPLVAIGVIAPFIGPLADLLGRKPISLAGVLSSMIGMIVAAATPTAAGFLAGMVLTGIGIAAQELMAITAIVEIVPRQYRGYYVAIMVACFLPFAPGSLYGVLIAQVSWRYCACFVAIWNFITAILIFLYYNPPPRTNAAGLTWGQKVKHIDFIGGILMSGGLVMFLVGFNWGGQMYPWHSARVISFLTIGSALIVIFFLYEAFLAPYPMFPRRLMQHTRTFMALMVVIMMAGINYIPVLFFWVLQAVAVYDSSKIELGIRTLPFGFCILGGALISAVIVSRFKMHLRLIMSAFCIIQVIAIGSLTAVDPYNLNTVWAPLVLGLMGVGGVLIPNQIIITVICPDDLIATATCLTVCLRAVGQVIGLSIFYTQFVSVLTAKTLKIVIPVALQVGIGDLPTLQNMMPTLVSQPYTEWALTIPALNTQEKIDTLHKVVIQAFGEAFPRVYYISIAFGVTAVIASFFIESLGKLMDDHIAVHYF</sequence>
<dbReference type="InterPro" id="IPR020846">
    <property type="entry name" value="MFS_dom"/>
</dbReference>
<evidence type="ECO:0000256" key="6">
    <source>
        <dbReference type="SAM" id="Phobius"/>
    </source>
</evidence>
<feature type="transmembrane region" description="Helical" evidence="6">
    <location>
        <begin position="413"/>
        <end position="433"/>
    </location>
</feature>
<keyword evidence="2" id="KW-0813">Transport</keyword>
<keyword evidence="9" id="KW-1185">Reference proteome</keyword>
<feature type="transmembrane region" description="Helical" evidence="6">
    <location>
        <begin position="124"/>
        <end position="142"/>
    </location>
</feature>
<name>A0ABR3YW51_9PEZI</name>